<accession>A0ACC0WR02</accession>
<gene>
    <name evidence="1" type="ORF">PsorP6_015891</name>
</gene>
<reference evidence="1 2" key="1">
    <citation type="journal article" date="2022" name="bioRxiv">
        <title>The genome of the oomycete Peronosclerospora sorghi, a cosmopolitan pathogen of maize and sorghum, is inflated with dispersed pseudogenes.</title>
        <authorList>
            <person name="Fletcher K."/>
            <person name="Martin F."/>
            <person name="Isakeit T."/>
            <person name="Cavanaugh K."/>
            <person name="Magill C."/>
            <person name="Michelmore R."/>
        </authorList>
    </citation>
    <scope>NUCLEOTIDE SEQUENCE [LARGE SCALE GENOMIC DNA]</scope>
    <source>
        <strain evidence="1">P6</strain>
    </source>
</reference>
<keyword evidence="2" id="KW-1185">Reference proteome</keyword>
<organism evidence="1 2">
    <name type="scientific">Peronosclerospora sorghi</name>
    <dbReference type="NCBI Taxonomy" id="230839"/>
    <lineage>
        <taxon>Eukaryota</taxon>
        <taxon>Sar</taxon>
        <taxon>Stramenopiles</taxon>
        <taxon>Oomycota</taxon>
        <taxon>Peronosporomycetes</taxon>
        <taxon>Peronosporales</taxon>
        <taxon>Peronosporaceae</taxon>
        <taxon>Peronosclerospora</taxon>
    </lineage>
</organism>
<comment type="caution">
    <text evidence="1">The sequence shown here is derived from an EMBL/GenBank/DDBJ whole genome shotgun (WGS) entry which is preliminary data.</text>
</comment>
<sequence length="166" mass="19302">MADQDHDGGHIKGLVINLIRHFWPSLLLVDGFLQEFITPNVMFSKGRSEEVFYTIPHTEAETKEYFSDLQTHQIGFTYEGDGDEDVIDMALSKKRVEDRKEWLRGYEPGTYDDYDVDAMGYTEFVNKEIIIFSMADNIRSIPNVLDGFKPSQRKVLFCCFKRNLRS</sequence>
<evidence type="ECO:0000313" key="1">
    <source>
        <dbReference type="EMBL" id="KAI9920328.1"/>
    </source>
</evidence>
<proteinExistence type="predicted"/>
<evidence type="ECO:0000313" key="2">
    <source>
        <dbReference type="Proteomes" id="UP001163321"/>
    </source>
</evidence>
<dbReference type="EMBL" id="CM047589">
    <property type="protein sequence ID" value="KAI9920328.1"/>
    <property type="molecule type" value="Genomic_DNA"/>
</dbReference>
<name>A0ACC0WR02_9STRA</name>
<protein>
    <submittedName>
        <fullName evidence="1">Uncharacterized protein</fullName>
    </submittedName>
</protein>
<dbReference type="Proteomes" id="UP001163321">
    <property type="component" value="Chromosome 10"/>
</dbReference>